<organism evidence="1 2">
    <name type="scientific">Pacificimonas flava</name>
    <dbReference type="NCBI Taxonomy" id="1234595"/>
    <lineage>
        <taxon>Bacteria</taxon>
        <taxon>Pseudomonadati</taxon>
        <taxon>Pseudomonadota</taxon>
        <taxon>Alphaproteobacteria</taxon>
        <taxon>Sphingomonadales</taxon>
        <taxon>Sphingosinicellaceae</taxon>
        <taxon>Pacificimonas</taxon>
    </lineage>
</organism>
<dbReference type="OrthoDB" id="1495896at2"/>
<keyword evidence="2" id="KW-1185">Reference proteome</keyword>
<dbReference type="Pfam" id="PF05751">
    <property type="entry name" value="FixH"/>
    <property type="match status" value="1"/>
</dbReference>
<reference evidence="2" key="1">
    <citation type="submission" date="2017-05" db="EMBL/GenBank/DDBJ databases">
        <authorList>
            <person name="Lin X."/>
        </authorList>
    </citation>
    <scope>NUCLEOTIDE SEQUENCE [LARGE SCALE GENOMIC DNA]</scope>
    <source>
        <strain evidence="2">JLT2012</strain>
    </source>
</reference>
<protein>
    <recommendedName>
        <fullName evidence="3">Type cbb3 cytochrome oxidase biogenesis protein CcoH</fullName>
    </recommendedName>
</protein>
<name>A0A219B2E3_9SPHN</name>
<dbReference type="Proteomes" id="UP000198462">
    <property type="component" value="Unassembled WGS sequence"/>
</dbReference>
<dbReference type="AlphaFoldDB" id="A0A219B2E3"/>
<evidence type="ECO:0000313" key="2">
    <source>
        <dbReference type="Proteomes" id="UP000198462"/>
    </source>
</evidence>
<dbReference type="InterPro" id="IPR008620">
    <property type="entry name" value="FixH"/>
</dbReference>
<proteinExistence type="predicted"/>
<evidence type="ECO:0008006" key="3">
    <source>
        <dbReference type="Google" id="ProtNLM"/>
    </source>
</evidence>
<sequence length="140" mass="15087">MAAIFIAFFGTIIAVNLTMAMFASGTFGGTVVDNSYVASQKFNGWLEQARQGETLGWDVSYDRHDGELMLSVLSEGGDAIGGLNIRGSKRHPVGVADPHPVVFTEVAPGRYAGMVGSGRWQVRLAMTRGDAERRIQIDLP</sequence>
<dbReference type="EMBL" id="NFZT01000007">
    <property type="protein sequence ID" value="OWV31969.1"/>
    <property type="molecule type" value="Genomic_DNA"/>
</dbReference>
<accession>A0A219B2E3</accession>
<gene>
    <name evidence="1" type="ORF">B5C34_15445</name>
</gene>
<comment type="caution">
    <text evidence="1">The sequence shown here is derived from an EMBL/GenBank/DDBJ whole genome shotgun (WGS) entry which is preliminary data.</text>
</comment>
<evidence type="ECO:0000313" key="1">
    <source>
        <dbReference type="EMBL" id="OWV31969.1"/>
    </source>
</evidence>